<name>A0A4Z0C2Q1_9BURK</name>
<protein>
    <submittedName>
        <fullName evidence="1">CopG family transcriptional regulator</fullName>
    </submittedName>
</protein>
<sequence>MPKATTKSLAGPKPVDEKITINLGCVDLGQIDLLVQEGFYANRSDLIRTAIRSQLAAHGDAVRQAVVRKTLVLGIQHYTRQDLEAVRAEGKTLQIRVLGLATIDPAVTPELALATIESVTVLGALQASPAVKAALKQRIR</sequence>
<dbReference type="Pfam" id="PF17723">
    <property type="entry name" value="RHH_8"/>
    <property type="match status" value="1"/>
</dbReference>
<dbReference type="InterPro" id="IPR010985">
    <property type="entry name" value="Ribbon_hlx_hlx"/>
</dbReference>
<dbReference type="PANTHER" id="PTHR36215">
    <property type="entry name" value="BLL4998 PROTEIN"/>
    <property type="match status" value="1"/>
</dbReference>
<organism evidence="1 2">
    <name type="scientific">Ramlibacter rhizophilus</name>
    <dbReference type="NCBI Taxonomy" id="1781167"/>
    <lineage>
        <taxon>Bacteria</taxon>
        <taxon>Pseudomonadati</taxon>
        <taxon>Pseudomonadota</taxon>
        <taxon>Betaproteobacteria</taxon>
        <taxon>Burkholderiales</taxon>
        <taxon>Comamonadaceae</taxon>
        <taxon>Ramlibacter</taxon>
    </lineage>
</organism>
<gene>
    <name evidence="1" type="ORF">EZ242_01725</name>
</gene>
<dbReference type="PANTHER" id="PTHR36215:SF1">
    <property type="entry name" value="BLL4998 PROTEIN"/>
    <property type="match status" value="1"/>
</dbReference>
<accession>A0A4Z0C2Q1</accession>
<proteinExistence type="predicted"/>
<dbReference type="GO" id="GO:0006355">
    <property type="term" value="P:regulation of DNA-templated transcription"/>
    <property type="evidence" value="ECO:0007669"/>
    <property type="project" value="InterPro"/>
</dbReference>
<dbReference type="InterPro" id="IPR041088">
    <property type="entry name" value="RHH_8"/>
</dbReference>
<dbReference type="SUPFAM" id="SSF47598">
    <property type="entry name" value="Ribbon-helix-helix"/>
    <property type="match status" value="1"/>
</dbReference>
<comment type="caution">
    <text evidence="1">The sequence shown here is derived from an EMBL/GenBank/DDBJ whole genome shotgun (WGS) entry which is preliminary data.</text>
</comment>
<reference evidence="1 2" key="1">
    <citation type="submission" date="2019-03" db="EMBL/GenBank/DDBJ databases">
        <title>Ramlibacter rhizophilus CCTCC AB2015357, whole genome shotgun sequence.</title>
        <authorList>
            <person name="Zhang X."/>
            <person name="Feng G."/>
            <person name="Zhu H."/>
        </authorList>
    </citation>
    <scope>NUCLEOTIDE SEQUENCE [LARGE SCALE GENOMIC DNA]</scope>
    <source>
        <strain evidence="1 2">CCTCC AB2015357</strain>
    </source>
</reference>
<dbReference type="CDD" id="cd22231">
    <property type="entry name" value="RHH_NikR_HicB-like"/>
    <property type="match status" value="1"/>
</dbReference>
<evidence type="ECO:0000313" key="1">
    <source>
        <dbReference type="EMBL" id="TFZ04495.1"/>
    </source>
</evidence>
<dbReference type="RefSeq" id="WP_135283377.1">
    <property type="nucleotide sequence ID" value="NZ_SMLL01000001.1"/>
</dbReference>
<evidence type="ECO:0000313" key="2">
    <source>
        <dbReference type="Proteomes" id="UP000297564"/>
    </source>
</evidence>
<dbReference type="InterPro" id="IPR013321">
    <property type="entry name" value="Arc_rbn_hlx_hlx"/>
</dbReference>
<dbReference type="Gene3D" id="1.10.1220.10">
    <property type="entry name" value="Met repressor-like"/>
    <property type="match status" value="1"/>
</dbReference>
<dbReference type="AlphaFoldDB" id="A0A4Z0C2Q1"/>
<keyword evidence="2" id="KW-1185">Reference proteome</keyword>
<dbReference type="OrthoDB" id="8656394at2"/>
<dbReference type="EMBL" id="SMLL01000001">
    <property type="protein sequence ID" value="TFZ04495.1"/>
    <property type="molecule type" value="Genomic_DNA"/>
</dbReference>
<dbReference type="Proteomes" id="UP000297564">
    <property type="component" value="Unassembled WGS sequence"/>
</dbReference>